<proteinExistence type="predicted"/>
<organism evidence="1 2">
    <name type="scientific">Scyliorhinus torazame</name>
    <name type="common">Cloudy catshark</name>
    <name type="synonym">Catulus torazame</name>
    <dbReference type="NCBI Taxonomy" id="75743"/>
    <lineage>
        <taxon>Eukaryota</taxon>
        <taxon>Metazoa</taxon>
        <taxon>Chordata</taxon>
        <taxon>Craniata</taxon>
        <taxon>Vertebrata</taxon>
        <taxon>Chondrichthyes</taxon>
        <taxon>Elasmobranchii</taxon>
        <taxon>Galeomorphii</taxon>
        <taxon>Galeoidea</taxon>
        <taxon>Carcharhiniformes</taxon>
        <taxon>Scyliorhinidae</taxon>
        <taxon>Scyliorhinus</taxon>
    </lineage>
</organism>
<evidence type="ECO:0000313" key="1">
    <source>
        <dbReference type="EMBL" id="GCB80741.1"/>
    </source>
</evidence>
<comment type="caution">
    <text evidence="1">The sequence shown here is derived from an EMBL/GenBank/DDBJ whole genome shotgun (WGS) entry which is preliminary data.</text>
</comment>
<dbReference type="Proteomes" id="UP000288216">
    <property type="component" value="Unassembled WGS sequence"/>
</dbReference>
<feature type="non-terminal residue" evidence="1">
    <location>
        <position position="1"/>
    </location>
</feature>
<dbReference type="AlphaFoldDB" id="A0A401Q5V1"/>
<evidence type="ECO:0000313" key="2">
    <source>
        <dbReference type="Proteomes" id="UP000288216"/>
    </source>
</evidence>
<reference evidence="1 2" key="1">
    <citation type="journal article" date="2018" name="Nat. Ecol. Evol.">
        <title>Shark genomes provide insights into elasmobranch evolution and the origin of vertebrates.</title>
        <authorList>
            <person name="Hara Y"/>
            <person name="Yamaguchi K"/>
            <person name="Onimaru K"/>
            <person name="Kadota M"/>
            <person name="Koyanagi M"/>
            <person name="Keeley SD"/>
            <person name="Tatsumi K"/>
            <person name="Tanaka K"/>
            <person name="Motone F"/>
            <person name="Kageyama Y"/>
            <person name="Nozu R"/>
            <person name="Adachi N"/>
            <person name="Nishimura O"/>
            <person name="Nakagawa R"/>
            <person name="Tanegashima C"/>
            <person name="Kiyatake I"/>
            <person name="Matsumoto R"/>
            <person name="Murakumo K"/>
            <person name="Nishida K"/>
            <person name="Terakita A"/>
            <person name="Kuratani S"/>
            <person name="Sato K"/>
            <person name="Hyodo S Kuraku.S."/>
        </authorList>
    </citation>
    <scope>NUCLEOTIDE SEQUENCE [LARGE SCALE GENOMIC DNA]</scope>
</reference>
<gene>
    <name evidence="1" type="ORF">scyTo_0023228</name>
</gene>
<dbReference type="EMBL" id="BFAA01027402">
    <property type="protein sequence ID" value="GCB80741.1"/>
    <property type="molecule type" value="Genomic_DNA"/>
</dbReference>
<sequence length="84" mass="9520">ISSLYLTKRGKVTTGAFEQFFGNCQDPGYLIGHEESETQGAVNKLQEESQKIFLPEIRGYAESIHPQEQVQIVTRMDSNCRKVN</sequence>
<keyword evidence="2" id="KW-1185">Reference proteome</keyword>
<accession>A0A401Q5V1</accession>
<name>A0A401Q5V1_SCYTO</name>
<protein>
    <submittedName>
        <fullName evidence="1">Uncharacterized protein</fullName>
    </submittedName>
</protein>